<dbReference type="FunFam" id="3.40.1280.10:FF:000008">
    <property type="entry name" value="Group 3 RNA methyltransferase TrmH"/>
    <property type="match status" value="1"/>
</dbReference>
<dbReference type="GO" id="GO:0008173">
    <property type="term" value="F:RNA methyltransferase activity"/>
    <property type="evidence" value="ECO:0007669"/>
    <property type="project" value="InterPro"/>
</dbReference>
<feature type="domain" description="RNA 2-O ribose methyltransferase substrate binding" evidence="5">
    <location>
        <begin position="42"/>
        <end position="117"/>
    </location>
</feature>
<dbReference type="InterPro" id="IPR004441">
    <property type="entry name" value="rRNA_MeTrfase_TrmH"/>
</dbReference>
<dbReference type="EMBL" id="BOVK01000045">
    <property type="protein sequence ID" value="GIQ70337.1"/>
    <property type="molecule type" value="Genomic_DNA"/>
</dbReference>
<dbReference type="SMART" id="SM00967">
    <property type="entry name" value="SpoU_sub_bind"/>
    <property type="match status" value="1"/>
</dbReference>
<dbReference type="GO" id="GO:0032259">
    <property type="term" value="P:methylation"/>
    <property type="evidence" value="ECO:0007669"/>
    <property type="project" value="UniProtKB-KW"/>
</dbReference>
<dbReference type="NCBIfam" id="TIGR00186">
    <property type="entry name" value="rRNA_methyl_3"/>
    <property type="match status" value="1"/>
</dbReference>
<dbReference type="InterPro" id="IPR013123">
    <property type="entry name" value="SpoU_subst-bd"/>
</dbReference>
<proteinExistence type="inferred from homology"/>
<dbReference type="GO" id="GO:0006396">
    <property type="term" value="P:RNA processing"/>
    <property type="evidence" value="ECO:0007669"/>
    <property type="project" value="InterPro"/>
</dbReference>
<evidence type="ECO:0000259" key="5">
    <source>
        <dbReference type="SMART" id="SM00967"/>
    </source>
</evidence>
<protein>
    <submittedName>
        <fullName evidence="6">Putative TrmH family tRNA/rRNA methyltransferase YacO</fullName>
    </submittedName>
</protein>
<dbReference type="Gene3D" id="3.40.1280.10">
    <property type="match status" value="1"/>
</dbReference>
<dbReference type="CDD" id="cd18103">
    <property type="entry name" value="SpoU-like_RlmB"/>
    <property type="match status" value="1"/>
</dbReference>
<evidence type="ECO:0000256" key="1">
    <source>
        <dbReference type="ARBA" id="ARBA00007228"/>
    </source>
</evidence>
<dbReference type="RefSeq" id="WP_213413134.1">
    <property type="nucleotide sequence ID" value="NZ_BOVK01000045.1"/>
</dbReference>
<dbReference type="GO" id="GO:0005829">
    <property type="term" value="C:cytosol"/>
    <property type="evidence" value="ECO:0007669"/>
    <property type="project" value="TreeGrafter"/>
</dbReference>
<dbReference type="InterPro" id="IPR029064">
    <property type="entry name" value="Ribosomal_eL30-like_sf"/>
</dbReference>
<dbReference type="Proteomes" id="UP000677918">
    <property type="component" value="Unassembled WGS sequence"/>
</dbReference>
<dbReference type="Pfam" id="PF00588">
    <property type="entry name" value="SpoU_methylase"/>
    <property type="match status" value="1"/>
</dbReference>
<reference evidence="6" key="1">
    <citation type="submission" date="2021-04" db="EMBL/GenBank/DDBJ databases">
        <title>Draft genome sequence of Xylanibacillus composti strain K13.</title>
        <authorList>
            <person name="Uke A."/>
            <person name="Chhe C."/>
            <person name="Baramee S."/>
            <person name="Kosugi A."/>
        </authorList>
    </citation>
    <scope>NUCLEOTIDE SEQUENCE</scope>
    <source>
        <strain evidence="6">K13</strain>
    </source>
</reference>
<evidence type="ECO:0000256" key="3">
    <source>
        <dbReference type="ARBA" id="ARBA00022679"/>
    </source>
</evidence>
<evidence type="ECO:0000313" key="7">
    <source>
        <dbReference type="Proteomes" id="UP000677918"/>
    </source>
</evidence>
<dbReference type="InterPro" id="IPR029026">
    <property type="entry name" value="tRNA_m1G_MTases_N"/>
</dbReference>
<dbReference type="SUPFAM" id="SSF55315">
    <property type="entry name" value="L30e-like"/>
    <property type="match status" value="1"/>
</dbReference>
<comment type="caution">
    <text evidence="6">The sequence shown here is derived from an EMBL/GenBank/DDBJ whole genome shotgun (WGS) entry which is preliminary data.</text>
</comment>
<accession>A0A8J4H3J3</accession>
<sequence>MRKDKDSKGQRQFGSARSGKQRQERVRSGPAPGTDAEEAGAVIAGRHAVMEALKAGRPIHKIWLADTMQRSSIQQLHALAKEAGIPVQSADKRKLDQLAEGLPHQGVLAQASAAEYAEVEDLLAAAEAKGEPPFLIILDELEDPHNLGSILRSCDCTGAHGVIIPKRRSVGLTATVSRTSAGAVEFVPVARVTNLAQTMDDLKRRGVWIVGTDVQAEGMVSELDLTMPVAIVIGNEHKGIGRLVRERCDLLGKLPMFGRINSLNASVAAGVIMYEVVRQRQAALSR</sequence>
<organism evidence="6 7">
    <name type="scientific">Xylanibacillus composti</name>
    <dbReference type="NCBI Taxonomy" id="1572762"/>
    <lineage>
        <taxon>Bacteria</taxon>
        <taxon>Bacillati</taxon>
        <taxon>Bacillota</taxon>
        <taxon>Bacilli</taxon>
        <taxon>Bacillales</taxon>
        <taxon>Paenibacillaceae</taxon>
        <taxon>Xylanibacillus</taxon>
    </lineage>
</organism>
<keyword evidence="7" id="KW-1185">Reference proteome</keyword>
<dbReference type="Pfam" id="PF08032">
    <property type="entry name" value="SpoU_sub_bind"/>
    <property type="match status" value="1"/>
</dbReference>
<dbReference type="InterPro" id="IPR001537">
    <property type="entry name" value="SpoU_MeTrfase"/>
</dbReference>
<keyword evidence="2 6" id="KW-0489">Methyltransferase</keyword>
<evidence type="ECO:0000256" key="2">
    <source>
        <dbReference type="ARBA" id="ARBA00022603"/>
    </source>
</evidence>
<dbReference type="InterPro" id="IPR029028">
    <property type="entry name" value="Alpha/beta_knot_MTases"/>
</dbReference>
<dbReference type="GO" id="GO:0003723">
    <property type="term" value="F:RNA binding"/>
    <property type="evidence" value="ECO:0007669"/>
    <property type="project" value="InterPro"/>
</dbReference>
<name>A0A8J4H3J3_9BACL</name>
<dbReference type="PANTHER" id="PTHR46429:SF1">
    <property type="entry name" value="23S RRNA (GUANOSINE-2'-O-)-METHYLTRANSFERASE RLMB"/>
    <property type="match status" value="1"/>
</dbReference>
<feature type="region of interest" description="Disordered" evidence="4">
    <location>
        <begin position="1"/>
        <end position="36"/>
    </location>
</feature>
<dbReference type="PANTHER" id="PTHR46429">
    <property type="entry name" value="23S RRNA (GUANOSINE-2'-O-)-METHYLTRANSFERASE RLMB"/>
    <property type="match status" value="1"/>
</dbReference>
<evidence type="ECO:0000313" key="6">
    <source>
        <dbReference type="EMBL" id="GIQ70337.1"/>
    </source>
</evidence>
<evidence type="ECO:0000256" key="4">
    <source>
        <dbReference type="SAM" id="MobiDB-lite"/>
    </source>
</evidence>
<dbReference type="SUPFAM" id="SSF75217">
    <property type="entry name" value="alpha/beta knot"/>
    <property type="match status" value="1"/>
</dbReference>
<gene>
    <name evidence="6" type="primary">yacO</name>
    <name evidence="6" type="ORF">XYCOK13_31610</name>
</gene>
<keyword evidence="3" id="KW-0808">Transferase</keyword>
<dbReference type="AlphaFoldDB" id="A0A8J4H3J3"/>
<dbReference type="Gene3D" id="3.30.1330.30">
    <property type="match status" value="1"/>
</dbReference>
<comment type="similarity">
    <text evidence="1">Belongs to the class IV-like SAM-binding methyltransferase superfamily. RNA methyltransferase TrmH family.</text>
</comment>